<comment type="caution">
    <text evidence="2">The sequence shown here is derived from an EMBL/GenBank/DDBJ whole genome shotgun (WGS) entry which is preliminary data.</text>
</comment>
<evidence type="ECO:0000313" key="2">
    <source>
        <dbReference type="EMBL" id="KAK5065220.1"/>
    </source>
</evidence>
<dbReference type="EMBL" id="JAVRRD010000001">
    <property type="protein sequence ID" value="KAK5065220.1"/>
    <property type="molecule type" value="Genomic_DNA"/>
</dbReference>
<dbReference type="GeneID" id="89969279"/>
<organism evidence="2 3">
    <name type="scientific">Exophiala bonariae</name>
    <dbReference type="NCBI Taxonomy" id="1690606"/>
    <lineage>
        <taxon>Eukaryota</taxon>
        <taxon>Fungi</taxon>
        <taxon>Dikarya</taxon>
        <taxon>Ascomycota</taxon>
        <taxon>Pezizomycotina</taxon>
        <taxon>Eurotiomycetes</taxon>
        <taxon>Chaetothyriomycetidae</taxon>
        <taxon>Chaetothyriales</taxon>
        <taxon>Herpotrichiellaceae</taxon>
        <taxon>Exophiala</taxon>
    </lineage>
</organism>
<reference evidence="2 3" key="1">
    <citation type="submission" date="2023-08" db="EMBL/GenBank/DDBJ databases">
        <title>Black Yeasts Isolated from many extreme environments.</title>
        <authorList>
            <person name="Coleine C."/>
            <person name="Stajich J.E."/>
            <person name="Selbmann L."/>
        </authorList>
    </citation>
    <scope>NUCLEOTIDE SEQUENCE [LARGE SCALE GENOMIC DNA]</scope>
    <source>
        <strain evidence="2 3">CCFEE 5792</strain>
    </source>
</reference>
<feature type="region of interest" description="Disordered" evidence="1">
    <location>
        <begin position="419"/>
        <end position="487"/>
    </location>
</feature>
<evidence type="ECO:0000313" key="3">
    <source>
        <dbReference type="Proteomes" id="UP001358417"/>
    </source>
</evidence>
<protein>
    <submittedName>
        <fullName evidence="2">Uncharacterized protein</fullName>
    </submittedName>
</protein>
<dbReference type="RefSeq" id="XP_064712544.1">
    <property type="nucleotide sequence ID" value="XM_064844684.1"/>
</dbReference>
<accession>A0AAV9NWA7</accession>
<evidence type="ECO:0000256" key="1">
    <source>
        <dbReference type="SAM" id="MobiDB-lite"/>
    </source>
</evidence>
<keyword evidence="3" id="KW-1185">Reference proteome</keyword>
<feature type="compositionally biased region" description="Polar residues" evidence="1">
    <location>
        <begin position="435"/>
        <end position="444"/>
    </location>
</feature>
<feature type="compositionally biased region" description="Basic and acidic residues" evidence="1">
    <location>
        <begin position="452"/>
        <end position="467"/>
    </location>
</feature>
<gene>
    <name evidence="2" type="ORF">LTR84_001057</name>
</gene>
<feature type="compositionally biased region" description="Acidic residues" evidence="1">
    <location>
        <begin position="543"/>
        <end position="557"/>
    </location>
</feature>
<feature type="region of interest" description="Disordered" evidence="1">
    <location>
        <begin position="509"/>
        <end position="557"/>
    </location>
</feature>
<dbReference type="AlphaFoldDB" id="A0AAV9NWA7"/>
<name>A0AAV9NWA7_9EURO</name>
<dbReference type="Proteomes" id="UP001358417">
    <property type="component" value="Unassembled WGS sequence"/>
</dbReference>
<sequence length="557" mass="61348">MPAIMDALRTGKALPTITKPSTLYRILRDPNHEVMTYGRPEGWQFHERTYIMSNIRAAARQCGLETPEHSQLWLKNGVFHPFAMDCGLPDDFDHGNAYDFFVAKLKRMRGTCDWREIDNPNRETAEVGELMVAVAYLWFRNIRSDLDNGIPIDRCGRDEIGLIPHPTLRWLLSSSIGHRRHGEAMALGISNLDPTGGSPCVFDYSKCNICWETQGCNAMKHDFDEKYYPVMFGMLAKVRSTSINGVDPTLTISELTEGKLLPEHFPTFEPDDESGVPDKMEDESSYLNEVADSEPAFVVSGSGLLDDDVRTEDFGFVPGWVDLRDYGIDEAGRQLILDDIADSPERPLDVQAYQALTDDGIAQIDPDEPSAAGFQLVLDVLQQYYESNRDSMFAILQTASFSTLYASFSVGFGTEPSTFTIPPLPENPSPLESPTKGNVQSSVINDPPSRGLKAEGPAKRVVIKDSSYHGSPTGSGRKRPTLPSILSLEGPASSRAVSSVLHGLVPPSPHRSGFGLRRGLFPSQSLTPASALTRPQGKKTDKDEDETSEGNGEADLE</sequence>
<proteinExistence type="predicted"/>